<evidence type="ECO:0000313" key="2">
    <source>
        <dbReference type="EMBL" id="MED6281856.1"/>
    </source>
</evidence>
<name>A0ABU7E3L8_9TELE</name>
<sequence length="194" mass="21916">MAEVEDKTFVVQQGGFGSKGDGSAIGRLTFDTSHLSVRCSSLDQFRPLGGVDHFLSVKISAAIQPWAVLDNSSPHDSPLSTLRWRSAILRLPELTEFGRKSDRSGQTPTHLPKPNTKLRSELQHLREIKCTKEKGLLKSESCLEKSAVAKRNSVSKERFESRRHTEDTSLVFFYYLFLVFIFSSWEKGRKMPKA</sequence>
<feature type="non-terminal residue" evidence="2">
    <location>
        <position position="194"/>
    </location>
</feature>
<keyword evidence="1" id="KW-0472">Membrane</keyword>
<comment type="caution">
    <text evidence="2">The sequence shown here is derived from an EMBL/GenBank/DDBJ whole genome shotgun (WGS) entry which is preliminary data.</text>
</comment>
<dbReference type="Proteomes" id="UP001352852">
    <property type="component" value="Unassembled WGS sequence"/>
</dbReference>
<proteinExistence type="predicted"/>
<organism evidence="2 3">
    <name type="scientific">Characodon lateralis</name>
    <dbReference type="NCBI Taxonomy" id="208331"/>
    <lineage>
        <taxon>Eukaryota</taxon>
        <taxon>Metazoa</taxon>
        <taxon>Chordata</taxon>
        <taxon>Craniata</taxon>
        <taxon>Vertebrata</taxon>
        <taxon>Euteleostomi</taxon>
        <taxon>Actinopterygii</taxon>
        <taxon>Neopterygii</taxon>
        <taxon>Teleostei</taxon>
        <taxon>Neoteleostei</taxon>
        <taxon>Acanthomorphata</taxon>
        <taxon>Ovalentaria</taxon>
        <taxon>Atherinomorphae</taxon>
        <taxon>Cyprinodontiformes</taxon>
        <taxon>Goodeidae</taxon>
        <taxon>Characodon</taxon>
    </lineage>
</organism>
<feature type="transmembrane region" description="Helical" evidence="1">
    <location>
        <begin position="168"/>
        <end position="185"/>
    </location>
</feature>
<evidence type="ECO:0000256" key="1">
    <source>
        <dbReference type="SAM" id="Phobius"/>
    </source>
</evidence>
<keyword evidence="1" id="KW-1133">Transmembrane helix</keyword>
<dbReference type="EMBL" id="JAHUTJ010044097">
    <property type="protein sequence ID" value="MED6281856.1"/>
    <property type="molecule type" value="Genomic_DNA"/>
</dbReference>
<accession>A0ABU7E3L8</accession>
<evidence type="ECO:0000313" key="3">
    <source>
        <dbReference type="Proteomes" id="UP001352852"/>
    </source>
</evidence>
<protein>
    <submittedName>
        <fullName evidence="2">Uncharacterized protein</fullName>
    </submittedName>
</protein>
<keyword evidence="3" id="KW-1185">Reference proteome</keyword>
<gene>
    <name evidence="2" type="ORF">CHARACLAT_026122</name>
</gene>
<keyword evidence="1" id="KW-0812">Transmembrane</keyword>
<reference evidence="2 3" key="1">
    <citation type="submission" date="2021-06" db="EMBL/GenBank/DDBJ databases">
        <authorList>
            <person name="Palmer J.M."/>
        </authorList>
    </citation>
    <scope>NUCLEOTIDE SEQUENCE [LARGE SCALE GENOMIC DNA]</scope>
    <source>
        <strain evidence="2 3">CL_MEX2019</strain>
        <tissue evidence="2">Muscle</tissue>
    </source>
</reference>